<keyword evidence="6" id="KW-1185">Reference proteome</keyword>
<dbReference type="InterPro" id="IPR019376">
    <property type="entry name" value="Myeloid_leukemia_factor"/>
</dbReference>
<comment type="subcellular location">
    <subcellularLocation>
        <location evidence="1">Cytoplasm</location>
    </subcellularLocation>
</comment>
<dbReference type="Pfam" id="PF10248">
    <property type="entry name" value="Mlf1IP"/>
    <property type="match status" value="1"/>
</dbReference>
<dbReference type="InterPro" id="IPR017248">
    <property type="entry name" value="HAX-1"/>
</dbReference>
<reference evidence="5" key="1">
    <citation type="submission" date="2020-08" db="EMBL/GenBank/DDBJ databases">
        <title>Multicomponent nature underlies the extraordinary mechanical properties of spider dragline silk.</title>
        <authorList>
            <person name="Kono N."/>
            <person name="Nakamura H."/>
            <person name="Mori M."/>
            <person name="Yoshida Y."/>
            <person name="Ohtoshi R."/>
            <person name="Malay A.D."/>
            <person name="Moran D.A.P."/>
            <person name="Tomita M."/>
            <person name="Numata K."/>
            <person name="Arakawa K."/>
        </authorList>
    </citation>
    <scope>NUCLEOTIDE SEQUENCE</scope>
</reference>
<dbReference type="GO" id="GO:0016529">
    <property type="term" value="C:sarcoplasmic reticulum"/>
    <property type="evidence" value="ECO:0007669"/>
    <property type="project" value="TreeGrafter"/>
</dbReference>
<protein>
    <submittedName>
        <fullName evidence="5">Uncharacterized protein</fullName>
    </submittedName>
</protein>
<dbReference type="GO" id="GO:0016324">
    <property type="term" value="C:apical plasma membrane"/>
    <property type="evidence" value="ECO:0007669"/>
    <property type="project" value="TreeGrafter"/>
</dbReference>
<evidence type="ECO:0000256" key="2">
    <source>
        <dbReference type="ARBA" id="ARBA00008332"/>
    </source>
</evidence>
<dbReference type="GO" id="GO:0015629">
    <property type="term" value="C:actin cytoskeleton"/>
    <property type="evidence" value="ECO:0007669"/>
    <property type="project" value="TreeGrafter"/>
</dbReference>
<dbReference type="Proteomes" id="UP000887013">
    <property type="component" value="Unassembled WGS sequence"/>
</dbReference>
<dbReference type="OrthoDB" id="5562606at2759"/>
<dbReference type="EMBL" id="BMAW01100646">
    <property type="protein sequence ID" value="GFS96107.1"/>
    <property type="molecule type" value="Genomic_DNA"/>
</dbReference>
<evidence type="ECO:0000256" key="1">
    <source>
        <dbReference type="ARBA" id="ARBA00004496"/>
    </source>
</evidence>
<dbReference type="PANTHER" id="PTHR14938:SF2">
    <property type="entry name" value="HCLS1-ASSOCIATED PROTEIN X-1"/>
    <property type="match status" value="1"/>
</dbReference>
<sequence>MDWFFKGRFRNDGFTNSNEDQEFGDEEGTWDSFDVPFMDPFENLEDTSHDLFQRMDDMLNRMFSASFAAMESEKFGEYVQTETNPRAMMLKEPDCSSCDLSPNELPLEASLPSSLVDSDIDDKVAKHKWLLKEGPYNDGERSFSFSKFSSVKTIRLPDGTLEERHTVKDSQGNTTTTVRRAIGDQSHEVTTHIDENGLKEKLEKFTNFDENDLHNFEEKWQNIRKESNTIPALDLKSNQHEPKLKVPAGDPSYLSLFKKFFGI</sequence>
<accession>A0A8X6N696</accession>
<dbReference type="GO" id="GO:0043066">
    <property type="term" value="P:negative regulation of apoptotic process"/>
    <property type="evidence" value="ECO:0007669"/>
    <property type="project" value="InterPro"/>
</dbReference>
<evidence type="ECO:0000256" key="3">
    <source>
        <dbReference type="ARBA" id="ARBA00022490"/>
    </source>
</evidence>
<evidence type="ECO:0000256" key="4">
    <source>
        <dbReference type="ARBA" id="ARBA00022553"/>
    </source>
</evidence>
<evidence type="ECO:0000313" key="5">
    <source>
        <dbReference type="EMBL" id="GFS96107.1"/>
    </source>
</evidence>
<evidence type="ECO:0000313" key="6">
    <source>
        <dbReference type="Proteomes" id="UP000887013"/>
    </source>
</evidence>
<dbReference type="GO" id="GO:0005739">
    <property type="term" value="C:mitochondrion"/>
    <property type="evidence" value="ECO:0007669"/>
    <property type="project" value="TreeGrafter"/>
</dbReference>
<gene>
    <name evidence="5" type="primary">X975_26348</name>
    <name evidence="5" type="ORF">NPIL_489741</name>
</gene>
<proteinExistence type="inferred from homology"/>
<dbReference type="GO" id="GO:0030833">
    <property type="term" value="P:regulation of actin filament polymerization"/>
    <property type="evidence" value="ECO:0007669"/>
    <property type="project" value="TreeGrafter"/>
</dbReference>
<organism evidence="5 6">
    <name type="scientific">Nephila pilipes</name>
    <name type="common">Giant wood spider</name>
    <name type="synonym">Nephila maculata</name>
    <dbReference type="NCBI Taxonomy" id="299642"/>
    <lineage>
        <taxon>Eukaryota</taxon>
        <taxon>Metazoa</taxon>
        <taxon>Ecdysozoa</taxon>
        <taxon>Arthropoda</taxon>
        <taxon>Chelicerata</taxon>
        <taxon>Arachnida</taxon>
        <taxon>Araneae</taxon>
        <taxon>Araneomorphae</taxon>
        <taxon>Entelegynae</taxon>
        <taxon>Araneoidea</taxon>
        <taxon>Nephilidae</taxon>
        <taxon>Nephila</taxon>
    </lineage>
</organism>
<keyword evidence="4" id="KW-0597">Phosphoprotein</keyword>
<dbReference type="PANTHER" id="PTHR14938">
    <property type="entry name" value="HCLS1-ASSOCIATED PROTEIN X-1"/>
    <property type="match status" value="1"/>
</dbReference>
<name>A0A8X6N696_NEPPI</name>
<keyword evidence="3" id="KW-0963">Cytoplasm</keyword>
<comment type="caution">
    <text evidence="5">The sequence shown here is derived from an EMBL/GenBank/DDBJ whole genome shotgun (WGS) entry which is preliminary data.</text>
</comment>
<dbReference type="GO" id="GO:0030136">
    <property type="term" value="C:clathrin-coated vesicle"/>
    <property type="evidence" value="ECO:0007669"/>
    <property type="project" value="TreeGrafter"/>
</dbReference>
<comment type="similarity">
    <text evidence="2">Belongs to the MLF family.</text>
</comment>
<dbReference type="AlphaFoldDB" id="A0A8X6N696"/>